<evidence type="ECO:0000256" key="3">
    <source>
        <dbReference type="HAMAP-Rule" id="MF_01830"/>
    </source>
</evidence>
<evidence type="ECO:0000313" key="5">
    <source>
        <dbReference type="Proteomes" id="UP000730482"/>
    </source>
</evidence>
<dbReference type="InterPro" id="IPR038021">
    <property type="entry name" value="Putative_hydro-lyase"/>
</dbReference>
<dbReference type="EC" id="4.2.1.-" evidence="3"/>
<reference evidence="4 5" key="1">
    <citation type="submission" date="2020-02" db="EMBL/GenBank/DDBJ databases">
        <title>Acidophilic actinobacteria isolated from forest soil.</title>
        <authorList>
            <person name="Golinska P."/>
        </authorList>
    </citation>
    <scope>NUCLEOTIDE SEQUENCE [LARGE SCALE GENOMIC DNA]</scope>
    <source>
        <strain evidence="4 5">NL8</strain>
    </source>
</reference>
<organism evidence="4 5">
    <name type="scientific">Catenulispora pinistramenti</name>
    <dbReference type="NCBI Taxonomy" id="2705254"/>
    <lineage>
        <taxon>Bacteria</taxon>
        <taxon>Bacillati</taxon>
        <taxon>Actinomycetota</taxon>
        <taxon>Actinomycetes</taxon>
        <taxon>Catenulisporales</taxon>
        <taxon>Catenulisporaceae</taxon>
        <taxon>Catenulispora</taxon>
    </lineage>
</organism>
<dbReference type="PANTHER" id="PTHR32022:SF10">
    <property type="entry name" value="D-GLUTAMATE CYCLASE, MITOCHONDRIAL"/>
    <property type="match status" value="1"/>
</dbReference>
<dbReference type="Proteomes" id="UP000730482">
    <property type="component" value="Unassembled WGS sequence"/>
</dbReference>
<name>A0ABS5L4R0_9ACTN</name>
<proteinExistence type="inferred from homology"/>
<dbReference type="PANTHER" id="PTHR32022">
    <property type="entry name" value="D-GLUTAMATE CYCLASE, MITOCHONDRIAL"/>
    <property type="match status" value="1"/>
</dbReference>
<dbReference type="InterPro" id="IPR016938">
    <property type="entry name" value="UPF0317"/>
</dbReference>
<dbReference type="InterPro" id="IPR009906">
    <property type="entry name" value="D-Glu_cyclase"/>
</dbReference>
<dbReference type="PIRSF" id="PIRSF029755">
    <property type="entry name" value="UCP029755"/>
    <property type="match status" value="1"/>
</dbReference>
<protein>
    <recommendedName>
        <fullName evidence="3">Putative hydro-lyase KGQ19_41435</fullName>
        <ecNumber evidence="3">4.2.1.-</ecNumber>
    </recommendedName>
</protein>
<evidence type="ECO:0000256" key="2">
    <source>
        <dbReference type="ARBA" id="ARBA00023239"/>
    </source>
</evidence>
<dbReference type="HAMAP" id="MF_01830">
    <property type="entry name" value="Hydro_lyase"/>
    <property type="match status" value="1"/>
</dbReference>
<accession>A0ABS5L4R0</accession>
<comment type="caution">
    <text evidence="4">The sequence shown here is derived from an EMBL/GenBank/DDBJ whole genome shotgun (WGS) entry which is preliminary data.</text>
</comment>
<evidence type="ECO:0000256" key="1">
    <source>
        <dbReference type="ARBA" id="ARBA00007896"/>
    </source>
</evidence>
<keyword evidence="5" id="KW-1185">Reference proteome</keyword>
<comment type="similarity">
    <text evidence="1 3">Belongs to the D-glutamate cyclase family.</text>
</comment>
<evidence type="ECO:0000313" key="4">
    <source>
        <dbReference type="EMBL" id="MBS2553338.1"/>
    </source>
</evidence>
<dbReference type="Gene3D" id="3.30.2040.10">
    <property type="entry name" value="PSTPO5379-like domain"/>
    <property type="match status" value="1"/>
</dbReference>
<dbReference type="Pfam" id="PF07286">
    <property type="entry name" value="D-Glu_cyclase"/>
    <property type="match status" value="1"/>
</dbReference>
<dbReference type="RefSeq" id="WP_212019776.1">
    <property type="nucleotide sequence ID" value="NZ_JAAFYZ010000247.1"/>
</dbReference>
<sequence length="256" mass="27694">MPETAAELRARFRTGVSEPTSGLAPGFRQANLLVVPADWAYDVLLFIHRNPEACPVLDVTDTGSRHTPLAEGADLRTDLPRYRVWRDGRLVDEPTDVADVWREDSVSFLTGCSFTFDSALTQAGLPWRYPGRNVAMYKTNRDARPAGRMHGPLVVSMRPVPAELVGTAGRITALMPASHGAPVQIGSPRALGIRDLARPDFGDPAEAEPGDVPVFWACGVTLQAALVATRPPFAITHAPGHMFLTDVREPNVTVPG</sequence>
<dbReference type="SUPFAM" id="SSF160920">
    <property type="entry name" value="PSTPO5379-like"/>
    <property type="match status" value="1"/>
</dbReference>
<dbReference type="EMBL" id="JAAFYZ010000247">
    <property type="protein sequence ID" value="MBS2553338.1"/>
    <property type="molecule type" value="Genomic_DNA"/>
</dbReference>
<dbReference type="NCBIfam" id="NF003969">
    <property type="entry name" value="PRK05463.1"/>
    <property type="match status" value="1"/>
</dbReference>
<dbReference type="Gene3D" id="3.40.1640.10">
    <property type="entry name" value="PSTPO5379-like"/>
    <property type="match status" value="1"/>
</dbReference>
<keyword evidence="2 3" id="KW-0456">Lyase</keyword>
<gene>
    <name evidence="4" type="ORF">KGQ19_41435</name>
</gene>